<evidence type="ECO:0000313" key="2">
    <source>
        <dbReference type="EMBL" id="GBP54484.1"/>
    </source>
</evidence>
<organism evidence="2 3">
    <name type="scientific">Eumeta variegata</name>
    <name type="common">Bagworm moth</name>
    <name type="synonym">Eumeta japonica</name>
    <dbReference type="NCBI Taxonomy" id="151549"/>
    <lineage>
        <taxon>Eukaryota</taxon>
        <taxon>Metazoa</taxon>
        <taxon>Ecdysozoa</taxon>
        <taxon>Arthropoda</taxon>
        <taxon>Hexapoda</taxon>
        <taxon>Insecta</taxon>
        <taxon>Pterygota</taxon>
        <taxon>Neoptera</taxon>
        <taxon>Endopterygota</taxon>
        <taxon>Lepidoptera</taxon>
        <taxon>Glossata</taxon>
        <taxon>Ditrysia</taxon>
        <taxon>Tineoidea</taxon>
        <taxon>Psychidae</taxon>
        <taxon>Oiketicinae</taxon>
        <taxon>Eumeta</taxon>
    </lineage>
</organism>
<dbReference type="Proteomes" id="UP000299102">
    <property type="component" value="Unassembled WGS sequence"/>
</dbReference>
<accession>A0A4C1WWP7</accession>
<reference evidence="2 3" key="1">
    <citation type="journal article" date="2019" name="Commun. Biol.">
        <title>The bagworm genome reveals a unique fibroin gene that provides high tensile strength.</title>
        <authorList>
            <person name="Kono N."/>
            <person name="Nakamura H."/>
            <person name="Ohtoshi R."/>
            <person name="Tomita M."/>
            <person name="Numata K."/>
            <person name="Arakawa K."/>
        </authorList>
    </citation>
    <scope>NUCLEOTIDE SEQUENCE [LARGE SCALE GENOMIC DNA]</scope>
</reference>
<proteinExistence type="predicted"/>
<feature type="region of interest" description="Disordered" evidence="1">
    <location>
        <begin position="208"/>
        <end position="248"/>
    </location>
</feature>
<feature type="compositionally biased region" description="Low complexity" evidence="1">
    <location>
        <begin position="19"/>
        <end position="28"/>
    </location>
</feature>
<feature type="compositionally biased region" description="Basic residues" evidence="1">
    <location>
        <begin position="9"/>
        <end position="18"/>
    </location>
</feature>
<protein>
    <submittedName>
        <fullName evidence="2">Uncharacterized protein</fullName>
    </submittedName>
</protein>
<feature type="region of interest" description="Disordered" evidence="1">
    <location>
        <begin position="263"/>
        <end position="293"/>
    </location>
</feature>
<comment type="caution">
    <text evidence="2">The sequence shown here is derived from an EMBL/GenBank/DDBJ whole genome shotgun (WGS) entry which is preliminary data.</text>
</comment>
<feature type="compositionally biased region" description="Basic and acidic residues" evidence="1">
    <location>
        <begin position="208"/>
        <end position="217"/>
    </location>
</feature>
<sequence>MTPTELPAHRRRCRRSRAPARLQEQLPDPQLPGGPPPAGADARPPRELRGRRDVAEHFYRSTRKITFFMRFSGVGKYVSRAPAPRARPVHKKADRDFNRRSSLRSSVFPVRAVTSGRALGSRDRQPVTAVTETLLRAERLHGRRRHRSPAEGALVPPPTVRLWTVHLSPFEMLILYCPQPLDTFAIKHLFVNQVDNILRPPTLVTRAEPERRREHVPRPVTAARSRRDSVARPQRSFARPRLPEARRARARLRSAHRLGFAGGARDDSAARRRRLSAGLDDAGPESGRARYDY</sequence>
<evidence type="ECO:0000313" key="3">
    <source>
        <dbReference type="Proteomes" id="UP000299102"/>
    </source>
</evidence>
<feature type="compositionally biased region" description="Basic and acidic residues" evidence="1">
    <location>
        <begin position="43"/>
        <end position="53"/>
    </location>
</feature>
<dbReference type="EMBL" id="BGZK01000648">
    <property type="protein sequence ID" value="GBP54484.1"/>
    <property type="molecule type" value="Genomic_DNA"/>
</dbReference>
<gene>
    <name evidence="2" type="ORF">EVAR_47353_1</name>
</gene>
<feature type="compositionally biased region" description="Pro residues" evidence="1">
    <location>
        <begin position="29"/>
        <end position="38"/>
    </location>
</feature>
<evidence type="ECO:0000256" key="1">
    <source>
        <dbReference type="SAM" id="MobiDB-lite"/>
    </source>
</evidence>
<name>A0A4C1WWP7_EUMVA</name>
<feature type="region of interest" description="Disordered" evidence="1">
    <location>
        <begin position="1"/>
        <end position="53"/>
    </location>
</feature>
<dbReference type="AlphaFoldDB" id="A0A4C1WWP7"/>
<keyword evidence="3" id="KW-1185">Reference proteome</keyword>